<protein>
    <submittedName>
        <fullName evidence="2">Uncharacterized protein</fullName>
    </submittedName>
</protein>
<dbReference type="EMBL" id="KQ981856">
    <property type="protein sequence ID" value="KYN34666.1"/>
    <property type="molecule type" value="Genomic_DNA"/>
</dbReference>
<feature type="non-terminal residue" evidence="2">
    <location>
        <position position="1"/>
    </location>
</feature>
<dbReference type="AlphaFoldDB" id="A0A195F2Q3"/>
<gene>
    <name evidence="2" type="ORF">ALC56_11155</name>
</gene>
<keyword evidence="3" id="KW-1185">Reference proteome</keyword>
<proteinExistence type="predicted"/>
<feature type="compositionally biased region" description="Basic and acidic residues" evidence="1">
    <location>
        <begin position="1"/>
        <end position="15"/>
    </location>
</feature>
<accession>A0A195F2Q3</accession>
<sequence length="82" mass="9279">ERPSEDSAHLHDKVESATSSTISLPAAVRRDESGLREQKLSVSRGSILFKSVNHRRRCSCEFSRIDFRIEQLQNGDSYGSTR</sequence>
<reference evidence="2 3" key="1">
    <citation type="submission" date="2016-03" db="EMBL/GenBank/DDBJ databases">
        <title>Trachymyrmex septentrionalis WGS genome.</title>
        <authorList>
            <person name="Nygaard S."/>
            <person name="Hu H."/>
            <person name="Boomsma J."/>
            <person name="Zhang G."/>
        </authorList>
    </citation>
    <scope>NUCLEOTIDE SEQUENCE [LARGE SCALE GENOMIC DNA]</scope>
    <source>
        <strain evidence="2">Tsep2-gDNA-1</strain>
        <tissue evidence="2">Whole body</tissue>
    </source>
</reference>
<organism evidence="2 3">
    <name type="scientific">Trachymyrmex septentrionalis</name>
    <dbReference type="NCBI Taxonomy" id="34720"/>
    <lineage>
        <taxon>Eukaryota</taxon>
        <taxon>Metazoa</taxon>
        <taxon>Ecdysozoa</taxon>
        <taxon>Arthropoda</taxon>
        <taxon>Hexapoda</taxon>
        <taxon>Insecta</taxon>
        <taxon>Pterygota</taxon>
        <taxon>Neoptera</taxon>
        <taxon>Endopterygota</taxon>
        <taxon>Hymenoptera</taxon>
        <taxon>Apocrita</taxon>
        <taxon>Aculeata</taxon>
        <taxon>Formicoidea</taxon>
        <taxon>Formicidae</taxon>
        <taxon>Myrmicinae</taxon>
        <taxon>Trachymyrmex</taxon>
    </lineage>
</organism>
<evidence type="ECO:0000313" key="3">
    <source>
        <dbReference type="Proteomes" id="UP000078541"/>
    </source>
</evidence>
<evidence type="ECO:0000313" key="2">
    <source>
        <dbReference type="EMBL" id="KYN34666.1"/>
    </source>
</evidence>
<dbReference type="Proteomes" id="UP000078541">
    <property type="component" value="Unassembled WGS sequence"/>
</dbReference>
<evidence type="ECO:0000256" key="1">
    <source>
        <dbReference type="SAM" id="MobiDB-lite"/>
    </source>
</evidence>
<name>A0A195F2Q3_9HYME</name>
<feature type="region of interest" description="Disordered" evidence="1">
    <location>
        <begin position="1"/>
        <end position="35"/>
    </location>
</feature>